<evidence type="ECO:0000256" key="3">
    <source>
        <dbReference type="ARBA" id="ARBA00023015"/>
    </source>
</evidence>
<dbReference type="InterPro" id="IPR052360">
    <property type="entry name" value="Transcr_Regulatory_Proteins"/>
</dbReference>
<keyword evidence="6" id="KW-0539">Nucleus</keyword>
<evidence type="ECO:0000256" key="1">
    <source>
        <dbReference type="ARBA" id="ARBA00022723"/>
    </source>
</evidence>
<dbReference type="PROSITE" id="PS50048">
    <property type="entry name" value="ZN2_CY6_FUNGAL_2"/>
    <property type="match status" value="1"/>
</dbReference>
<evidence type="ECO:0000256" key="4">
    <source>
        <dbReference type="ARBA" id="ARBA00023125"/>
    </source>
</evidence>
<dbReference type="Gene3D" id="4.10.240.10">
    <property type="entry name" value="Zn(2)-C6 fungal-type DNA-binding domain"/>
    <property type="match status" value="1"/>
</dbReference>
<evidence type="ECO:0000256" key="2">
    <source>
        <dbReference type="ARBA" id="ARBA00022833"/>
    </source>
</evidence>
<dbReference type="SUPFAM" id="SSF57701">
    <property type="entry name" value="Zn2/Cys6 DNA-binding domain"/>
    <property type="match status" value="1"/>
</dbReference>
<name>A0A0D2D9P5_9EURO</name>
<feature type="compositionally biased region" description="Basic and acidic residues" evidence="7">
    <location>
        <begin position="40"/>
        <end position="49"/>
    </location>
</feature>
<keyword evidence="5" id="KW-0804">Transcription</keyword>
<evidence type="ECO:0000259" key="8">
    <source>
        <dbReference type="PROSITE" id="PS50048"/>
    </source>
</evidence>
<feature type="region of interest" description="Disordered" evidence="7">
    <location>
        <begin position="1"/>
        <end position="54"/>
    </location>
</feature>
<evidence type="ECO:0000256" key="7">
    <source>
        <dbReference type="SAM" id="MobiDB-lite"/>
    </source>
</evidence>
<accession>A0A0D2D9P5</accession>
<keyword evidence="1" id="KW-0479">Metal-binding</keyword>
<dbReference type="GO" id="GO:0008270">
    <property type="term" value="F:zinc ion binding"/>
    <property type="evidence" value="ECO:0007669"/>
    <property type="project" value="InterPro"/>
</dbReference>
<dbReference type="PANTHER" id="PTHR36206:SF13">
    <property type="entry name" value="TRANSCRIPTIONAL REGULATORY PROTEIN MOC3"/>
    <property type="match status" value="1"/>
</dbReference>
<evidence type="ECO:0000256" key="5">
    <source>
        <dbReference type="ARBA" id="ARBA00023163"/>
    </source>
</evidence>
<feature type="domain" description="Zn(2)-C6 fungal-type" evidence="8">
    <location>
        <begin position="62"/>
        <end position="90"/>
    </location>
</feature>
<dbReference type="VEuPathDB" id="FungiDB:PV06_08981"/>
<evidence type="ECO:0000313" key="9">
    <source>
        <dbReference type="EMBL" id="KIW39180.1"/>
    </source>
</evidence>
<reference evidence="9 10" key="1">
    <citation type="submission" date="2015-01" db="EMBL/GenBank/DDBJ databases">
        <title>The Genome Sequence of Exophiala oligosperma CBS72588.</title>
        <authorList>
            <consortium name="The Broad Institute Genomics Platform"/>
            <person name="Cuomo C."/>
            <person name="de Hoog S."/>
            <person name="Gorbushina A."/>
            <person name="Stielow B."/>
            <person name="Teixiera M."/>
            <person name="Abouelleil A."/>
            <person name="Chapman S.B."/>
            <person name="Priest M."/>
            <person name="Young S.K."/>
            <person name="Wortman J."/>
            <person name="Nusbaum C."/>
            <person name="Birren B."/>
        </authorList>
    </citation>
    <scope>NUCLEOTIDE SEQUENCE [LARGE SCALE GENOMIC DNA]</scope>
    <source>
        <strain evidence="9 10">CBS 72588</strain>
    </source>
</reference>
<dbReference type="GeneID" id="27361055"/>
<sequence length="600" mass="67959">MVRQALVVADTGTKAQPTSTQIRGRTESTTPSSTISQKSTTDKSRDKSPTRIKRTHNKVRTGCLTCRRRRVKCDEGHPRCQRCAKAGRFCEGYTQAKTWALDFQSNEAATSHEVGQSFSNATSIHFFEDSDFNRPSQYFLECTAPRIASYFAEMMDSIIDDKNMVAQINTQAWTFWNRLVIQASEANECIRHSLAAISSLHEWLEFTKRTPWQNHSFTLHYTKAITEINQNHGKLPLEIILVACVLFAHCDFLMGASAAGLTHLKSGQRIIQESKKKQAQLSPEVRQLIQPVIEGFIMKSANYRLTETSNVEAGTNGGGGTTYSLPEMPKVFRDLDQANKFLQQALYWVLLLELGQPNHLSTSMAPGVRKYVADWATSFGQWKVTYEVDDPLLKDWQLLLLAHHRMALLILKSLPPENDRSYSRAAADFRIMFAQLRTFLRGGYTELVPKYSDNLILKVHVGFIAPLFFLATECRARDLRHNALEALRDLKVVEGHWNSCVAYAIAKTATEIDKDVNNQAKPGKTVRIKLDSVDRWKDGTMTLKYYKVLDNVVAGEAELKTITEPACHHEVNMQWVGFSLCTLIDRVLVCFEWTLLTLPI</sequence>
<dbReference type="STRING" id="215243.A0A0D2D9P5"/>
<dbReference type="RefSeq" id="XP_016259396.1">
    <property type="nucleotide sequence ID" value="XM_016410374.1"/>
</dbReference>
<dbReference type="Proteomes" id="UP000053342">
    <property type="component" value="Unassembled WGS sequence"/>
</dbReference>
<protein>
    <recommendedName>
        <fullName evidence="8">Zn(2)-C6 fungal-type domain-containing protein</fullName>
    </recommendedName>
</protein>
<dbReference type="GO" id="GO:0003677">
    <property type="term" value="F:DNA binding"/>
    <property type="evidence" value="ECO:0007669"/>
    <property type="project" value="UniProtKB-KW"/>
</dbReference>
<proteinExistence type="predicted"/>
<dbReference type="CDD" id="cd00067">
    <property type="entry name" value="GAL4"/>
    <property type="match status" value="1"/>
</dbReference>
<keyword evidence="2" id="KW-0862">Zinc</keyword>
<evidence type="ECO:0000313" key="10">
    <source>
        <dbReference type="Proteomes" id="UP000053342"/>
    </source>
</evidence>
<dbReference type="Pfam" id="PF00172">
    <property type="entry name" value="Zn_clus"/>
    <property type="match status" value="1"/>
</dbReference>
<keyword evidence="4" id="KW-0238">DNA-binding</keyword>
<gene>
    <name evidence="9" type="ORF">PV06_08981</name>
</gene>
<dbReference type="EMBL" id="KN847340">
    <property type="protein sequence ID" value="KIW39180.1"/>
    <property type="molecule type" value="Genomic_DNA"/>
</dbReference>
<dbReference type="InterPro" id="IPR001138">
    <property type="entry name" value="Zn2Cys6_DnaBD"/>
</dbReference>
<dbReference type="InterPro" id="IPR036864">
    <property type="entry name" value="Zn2-C6_fun-type_DNA-bd_sf"/>
</dbReference>
<dbReference type="OrthoDB" id="2593732at2759"/>
<organism evidence="9 10">
    <name type="scientific">Exophiala oligosperma</name>
    <dbReference type="NCBI Taxonomy" id="215243"/>
    <lineage>
        <taxon>Eukaryota</taxon>
        <taxon>Fungi</taxon>
        <taxon>Dikarya</taxon>
        <taxon>Ascomycota</taxon>
        <taxon>Pezizomycotina</taxon>
        <taxon>Eurotiomycetes</taxon>
        <taxon>Chaetothyriomycetidae</taxon>
        <taxon>Chaetothyriales</taxon>
        <taxon>Herpotrichiellaceae</taxon>
        <taxon>Exophiala</taxon>
    </lineage>
</organism>
<keyword evidence="3" id="KW-0805">Transcription regulation</keyword>
<dbReference type="SMART" id="SM00066">
    <property type="entry name" value="GAL4"/>
    <property type="match status" value="1"/>
</dbReference>
<feature type="compositionally biased region" description="Polar residues" evidence="7">
    <location>
        <begin position="13"/>
        <end position="39"/>
    </location>
</feature>
<dbReference type="PANTHER" id="PTHR36206">
    <property type="entry name" value="ASPERCRYPTIN BIOSYNTHESIS CLUSTER-SPECIFIC TRANSCRIPTION REGULATOR ATNN-RELATED"/>
    <property type="match status" value="1"/>
</dbReference>
<evidence type="ECO:0000256" key="6">
    <source>
        <dbReference type="ARBA" id="ARBA00023242"/>
    </source>
</evidence>
<dbReference type="AlphaFoldDB" id="A0A0D2D9P5"/>
<keyword evidence="10" id="KW-1185">Reference proteome</keyword>
<dbReference type="PROSITE" id="PS00463">
    <property type="entry name" value="ZN2_CY6_FUNGAL_1"/>
    <property type="match status" value="1"/>
</dbReference>
<dbReference type="GO" id="GO:0000981">
    <property type="term" value="F:DNA-binding transcription factor activity, RNA polymerase II-specific"/>
    <property type="evidence" value="ECO:0007669"/>
    <property type="project" value="InterPro"/>
</dbReference>